<protein>
    <recommendedName>
        <fullName evidence="11">8-oxo-dGTP diphosphatase</fullName>
        <ecNumber evidence="11">3.6.1.55</ecNumber>
    </recommendedName>
</protein>
<keyword evidence="3" id="KW-0515">Mutator protein</keyword>
<dbReference type="PANTHER" id="PTHR47707:SF1">
    <property type="entry name" value="NUDIX HYDROLASE FAMILY PROTEIN"/>
    <property type="match status" value="1"/>
</dbReference>
<comment type="cofactor">
    <cofactor evidence="1">
        <name>Mg(2+)</name>
        <dbReference type="ChEBI" id="CHEBI:18420"/>
    </cofactor>
</comment>
<evidence type="ECO:0000256" key="10">
    <source>
        <dbReference type="ARBA" id="ARBA00035861"/>
    </source>
</evidence>
<dbReference type="EC" id="3.6.1.55" evidence="11"/>
<dbReference type="PROSITE" id="PS51462">
    <property type="entry name" value="NUDIX"/>
    <property type="match status" value="1"/>
</dbReference>
<dbReference type="PRINTS" id="PR00502">
    <property type="entry name" value="NUDIXFAMILY"/>
</dbReference>
<dbReference type="Gene3D" id="3.90.79.10">
    <property type="entry name" value="Nucleoside Triphosphate Pyrophosphohydrolase"/>
    <property type="match status" value="1"/>
</dbReference>
<evidence type="ECO:0000259" key="13">
    <source>
        <dbReference type="PROSITE" id="PS51462"/>
    </source>
</evidence>
<keyword evidence="15" id="KW-1185">Reference proteome</keyword>
<comment type="caution">
    <text evidence="14">The sequence shown here is derived from an EMBL/GenBank/DDBJ whole genome shotgun (WGS) entry which is preliminary data.</text>
</comment>
<evidence type="ECO:0000256" key="3">
    <source>
        <dbReference type="ARBA" id="ARBA00022457"/>
    </source>
</evidence>
<dbReference type="PANTHER" id="PTHR47707">
    <property type="entry name" value="8-OXO-DGTP DIPHOSPHATASE"/>
    <property type="match status" value="1"/>
</dbReference>
<evidence type="ECO:0000256" key="11">
    <source>
        <dbReference type="ARBA" id="ARBA00038905"/>
    </source>
</evidence>
<evidence type="ECO:0000256" key="7">
    <source>
        <dbReference type="ARBA" id="ARBA00022801"/>
    </source>
</evidence>
<dbReference type="GO" id="GO:0006281">
    <property type="term" value="P:DNA repair"/>
    <property type="evidence" value="ECO:0007669"/>
    <property type="project" value="UniProtKB-KW"/>
</dbReference>
<keyword evidence="8" id="KW-0460">Magnesium</keyword>
<reference evidence="14 15" key="1">
    <citation type="submission" date="2018-06" db="EMBL/GenBank/DDBJ databases">
        <title>Whole genome sequencing of a novel hydrocarbon degrading bacterial strain, PW21 isolated from oil contaminated produced water sample.</title>
        <authorList>
            <person name="Nagkirti P."/>
            <person name="Shaikh A."/>
            <person name="Gowdaman V."/>
            <person name="Engineer A.E."/>
            <person name="Dagar S."/>
            <person name="Dhakephalkar P.K."/>
        </authorList>
    </citation>
    <scope>NUCLEOTIDE SEQUENCE [LARGE SCALE GENOMIC DNA]</scope>
    <source>
        <strain evidence="14 15">PW21</strain>
    </source>
</reference>
<dbReference type="InterPro" id="IPR000086">
    <property type="entry name" value="NUDIX_hydrolase_dom"/>
</dbReference>
<gene>
    <name evidence="14" type="ORF">DNL40_09470</name>
</gene>
<evidence type="ECO:0000256" key="1">
    <source>
        <dbReference type="ARBA" id="ARBA00001946"/>
    </source>
</evidence>
<comment type="catalytic activity">
    <reaction evidence="10">
        <text>8-oxo-dGTP + H2O = 8-oxo-dGMP + diphosphate + H(+)</text>
        <dbReference type="Rhea" id="RHEA:31575"/>
        <dbReference type="ChEBI" id="CHEBI:15377"/>
        <dbReference type="ChEBI" id="CHEBI:15378"/>
        <dbReference type="ChEBI" id="CHEBI:33019"/>
        <dbReference type="ChEBI" id="CHEBI:63224"/>
        <dbReference type="ChEBI" id="CHEBI:77896"/>
        <dbReference type="EC" id="3.6.1.55"/>
    </reaction>
</comment>
<evidence type="ECO:0000313" key="14">
    <source>
        <dbReference type="EMBL" id="PZR53203.1"/>
    </source>
</evidence>
<dbReference type="InterPro" id="IPR020476">
    <property type="entry name" value="Nudix_hydrolase"/>
</dbReference>
<dbReference type="PROSITE" id="PS00893">
    <property type="entry name" value="NUDIX_BOX"/>
    <property type="match status" value="1"/>
</dbReference>
<dbReference type="InterPro" id="IPR047127">
    <property type="entry name" value="MutT-like"/>
</dbReference>
<evidence type="ECO:0000313" key="15">
    <source>
        <dbReference type="Proteomes" id="UP000248783"/>
    </source>
</evidence>
<dbReference type="InterPro" id="IPR020084">
    <property type="entry name" value="NUDIX_hydrolase_CS"/>
</dbReference>
<dbReference type="GO" id="GO:0044715">
    <property type="term" value="F:8-oxo-dGDP phosphatase activity"/>
    <property type="evidence" value="ECO:0007669"/>
    <property type="project" value="TreeGrafter"/>
</dbReference>
<dbReference type="AlphaFoldDB" id="A0A2W5WR90"/>
<dbReference type="RefSeq" id="WP_111250994.1">
    <property type="nucleotide sequence ID" value="NZ_QKWH01000005.1"/>
</dbReference>
<keyword evidence="5" id="KW-0479">Metal-binding</keyword>
<keyword evidence="9" id="KW-0234">DNA repair</keyword>
<evidence type="ECO:0000256" key="4">
    <source>
        <dbReference type="ARBA" id="ARBA00022705"/>
    </source>
</evidence>
<dbReference type="GO" id="GO:0008413">
    <property type="term" value="F:8-oxo-7,8-dihydroguanosine triphosphate pyrophosphatase activity"/>
    <property type="evidence" value="ECO:0007669"/>
    <property type="project" value="TreeGrafter"/>
</dbReference>
<dbReference type="GO" id="GO:0035539">
    <property type="term" value="F:8-oxo-7,8-dihydrodeoxyguanosine triphosphate pyrophosphatase activity"/>
    <property type="evidence" value="ECO:0007669"/>
    <property type="project" value="UniProtKB-EC"/>
</dbReference>
<proteinExistence type="inferred from homology"/>
<dbReference type="GO" id="GO:0006260">
    <property type="term" value="P:DNA replication"/>
    <property type="evidence" value="ECO:0007669"/>
    <property type="project" value="UniProtKB-KW"/>
</dbReference>
<comment type="similarity">
    <text evidence="2 12">Belongs to the Nudix hydrolase family.</text>
</comment>
<evidence type="ECO:0000256" key="5">
    <source>
        <dbReference type="ARBA" id="ARBA00022723"/>
    </source>
</evidence>
<dbReference type="Proteomes" id="UP000248783">
    <property type="component" value="Unassembled WGS sequence"/>
</dbReference>
<evidence type="ECO:0000256" key="6">
    <source>
        <dbReference type="ARBA" id="ARBA00022763"/>
    </source>
</evidence>
<keyword evidence="6" id="KW-0227">DNA damage</keyword>
<evidence type="ECO:0000256" key="2">
    <source>
        <dbReference type="ARBA" id="ARBA00005582"/>
    </source>
</evidence>
<name>A0A2W5WR90_9MICO</name>
<evidence type="ECO:0000256" key="12">
    <source>
        <dbReference type="RuleBase" id="RU003476"/>
    </source>
</evidence>
<evidence type="ECO:0000256" key="9">
    <source>
        <dbReference type="ARBA" id="ARBA00023204"/>
    </source>
</evidence>
<dbReference type="EMBL" id="QKWH01000005">
    <property type="protein sequence ID" value="PZR53203.1"/>
    <property type="molecule type" value="Genomic_DNA"/>
</dbReference>
<keyword evidence="4" id="KW-0235">DNA replication</keyword>
<dbReference type="GO" id="GO:0044716">
    <property type="term" value="F:8-oxo-GDP phosphatase activity"/>
    <property type="evidence" value="ECO:0007669"/>
    <property type="project" value="TreeGrafter"/>
</dbReference>
<dbReference type="GO" id="GO:0046872">
    <property type="term" value="F:metal ion binding"/>
    <property type="evidence" value="ECO:0007669"/>
    <property type="project" value="UniProtKB-KW"/>
</dbReference>
<organism evidence="14 15">
    <name type="scientific">Xylanimonas oleitrophica</name>
    <dbReference type="NCBI Taxonomy" id="2607479"/>
    <lineage>
        <taxon>Bacteria</taxon>
        <taxon>Bacillati</taxon>
        <taxon>Actinomycetota</taxon>
        <taxon>Actinomycetes</taxon>
        <taxon>Micrococcales</taxon>
        <taxon>Promicromonosporaceae</taxon>
        <taxon>Xylanimonas</taxon>
    </lineage>
</organism>
<keyword evidence="7 12" id="KW-0378">Hydrolase</keyword>
<dbReference type="Pfam" id="PF00293">
    <property type="entry name" value="NUDIX"/>
    <property type="match status" value="1"/>
</dbReference>
<accession>A0A2W5WR90</accession>
<feature type="domain" description="Nudix hydrolase" evidence="13">
    <location>
        <begin position="25"/>
        <end position="159"/>
    </location>
</feature>
<dbReference type="SUPFAM" id="SSF55811">
    <property type="entry name" value="Nudix"/>
    <property type="match status" value="1"/>
</dbReference>
<dbReference type="CDD" id="cd03425">
    <property type="entry name" value="NUDIX_MutT_NudA_like"/>
    <property type="match status" value="1"/>
</dbReference>
<sequence>MTQRPLPDLGPDLGPAPVRAPDGVARRLVVAAAIVDDVARPTCLLAARRSRPAELAGRWEFPGGKVDPGETAVEALHRELREELGVTVELGTEVTGPDDGAWIITDRHVLRLWFARVADGVPAPLVEHDELRWLDAGSLFSVDWLDGDVRIVAALEALLAP</sequence>
<dbReference type="InterPro" id="IPR015797">
    <property type="entry name" value="NUDIX_hydrolase-like_dom_sf"/>
</dbReference>
<evidence type="ECO:0000256" key="8">
    <source>
        <dbReference type="ARBA" id="ARBA00022842"/>
    </source>
</evidence>